<dbReference type="EMBL" id="CAJNRD030001124">
    <property type="protein sequence ID" value="CAG5108157.1"/>
    <property type="molecule type" value="Genomic_DNA"/>
</dbReference>
<accession>A0A8J2MYP5</accession>
<dbReference type="Proteomes" id="UP000786811">
    <property type="component" value="Unassembled WGS sequence"/>
</dbReference>
<evidence type="ECO:0000313" key="2">
    <source>
        <dbReference type="Proteomes" id="UP000786811"/>
    </source>
</evidence>
<organism evidence="1 2">
    <name type="scientific">Cotesia congregata</name>
    <name type="common">Parasitoid wasp</name>
    <name type="synonym">Apanteles congregatus</name>
    <dbReference type="NCBI Taxonomy" id="51543"/>
    <lineage>
        <taxon>Eukaryota</taxon>
        <taxon>Metazoa</taxon>
        <taxon>Ecdysozoa</taxon>
        <taxon>Arthropoda</taxon>
        <taxon>Hexapoda</taxon>
        <taxon>Insecta</taxon>
        <taxon>Pterygota</taxon>
        <taxon>Neoptera</taxon>
        <taxon>Endopterygota</taxon>
        <taxon>Hymenoptera</taxon>
        <taxon>Apocrita</taxon>
        <taxon>Ichneumonoidea</taxon>
        <taxon>Braconidae</taxon>
        <taxon>Microgastrinae</taxon>
        <taxon>Cotesia</taxon>
    </lineage>
</organism>
<sequence length="73" mass="8421">MKNYCTIVSTFYHLLETELYVRMMTVTLECSCSMTAIKLWNQLPSNLDASETFKDFEASACNLFFNPLPPKLD</sequence>
<name>A0A8J2MYP5_COTCN</name>
<proteinExistence type="predicted"/>
<gene>
    <name evidence="1" type="ORF">HICCMSTLAB_LOCUS13097</name>
</gene>
<evidence type="ECO:0000313" key="1">
    <source>
        <dbReference type="EMBL" id="CAG5108157.1"/>
    </source>
</evidence>
<dbReference type="AlphaFoldDB" id="A0A8J2MYP5"/>
<keyword evidence="2" id="KW-1185">Reference proteome</keyword>
<protein>
    <submittedName>
        <fullName evidence="1">Uncharacterized protein</fullName>
    </submittedName>
</protein>
<reference evidence="1" key="1">
    <citation type="submission" date="2021-04" db="EMBL/GenBank/DDBJ databases">
        <authorList>
            <person name="Chebbi M.A.C M."/>
        </authorList>
    </citation>
    <scope>NUCLEOTIDE SEQUENCE</scope>
</reference>
<comment type="caution">
    <text evidence="1">The sequence shown here is derived from an EMBL/GenBank/DDBJ whole genome shotgun (WGS) entry which is preliminary data.</text>
</comment>